<keyword evidence="2" id="KW-1185">Reference proteome</keyword>
<dbReference type="Proteomes" id="UP000069272">
    <property type="component" value="Chromosome X"/>
</dbReference>
<reference evidence="1 2" key="1">
    <citation type="journal article" date="2017" name="G3 (Bethesda)">
        <title>The Physical Genome Mapping of Anopheles albimanus Corrected Scaffold Misassemblies and Identified Interarm Rearrangements in Genus Anopheles.</title>
        <authorList>
            <person name="Artemov G.N."/>
            <person name="Peery A.N."/>
            <person name="Jiang X."/>
            <person name="Tu Z."/>
            <person name="Stegniy V.N."/>
            <person name="Sharakhova M.V."/>
            <person name="Sharakhov I.V."/>
        </authorList>
    </citation>
    <scope>NUCLEOTIDE SEQUENCE [LARGE SCALE GENOMIC DNA]</scope>
    <source>
        <strain evidence="1 2">ALBI9_A</strain>
    </source>
</reference>
<sequence length="47" mass="5072">MSDLEMMGLNRCDCMGPGPKEGGLSEPLLAGRAAEIESGERFYQPVQ</sequence>
<proteinExistence type="predicted"/>
<accession>A0A182FKA5</accession>
<organism evidence="1 2">
    <name type="scientific">Anopheles albimanus</name>
    <name type="common">New world malaria mosquito</name>
    <dbReference type="NCBI Taxonomy" id="7167"/>
    <lineage>
        <taxon>Eukaryota</taxon>
        <taxon>Metazoa</taxon>
        <taxon>Ecdysozoa</taxon>
        <taxon>Arthropoda</taxon>
        <taxon>Hexapoda</taxon>
        <taxon>Insecta</taxon>
        <taxon>Pterygota</taxon>
        <taxon>Neoptera</taxon>
        <taxon>Endopterygota</taxon>
        <taxon>Diptera</taxon>
        <taxon>Nematocera</taxon>
        <taxon>Culicoidea</taxon>
        <taxon>Culicidae</taxon>
        <taxon>Anophelinae</taxon>
        <taxon>Anopheles</taxon>
    </lineage>
</organism>
<evidence type="ECO:0000313" key="1">
    <source>
        <dbReference type="EnsemblMetazoa" id="AALB006951-PA"/>
    </source>
</evidence>
<evidence type="ECO:0000313" key="2">
    <source>
        <dbReference type="Proteomes" id="UP000069272"/>
    </source>
</evidence>
<protein>
    <submittedName>
        <fullName evidence="1">Uncharacterized protein</fullName>
    </submittedName>
</protein>
<reference evidence="1" key="2">
    <citation type="submission" date="2022-08" db="UniProtKB">
        <authorList>
            <consortium name="EnsemblMetazoa"/>
        </authorList>
    </citation>
    <scope>IDENTIFICATION</scope>
    <source>
        <strain evidence="1">STECLA/ALBI9_A</strain>
    </source>
</reference>
<dbReference type="EnsemblMetazoa" id="AALB006951-RA">
    <property type="protein sequence ID" value="AALB006951-PA"/>
    <property type="gene ID" value="AALB006951"/>
</dbReference>
<dbReference type="VEuPathDB" id="VectorBase:AALB006951"/>
<dbReference type="AlphaFoldDB" id="A0A182FKA5"/>
<name>A0A182FKA5_ANOAL</name>